<evidence type="ECO:0000256" key="12">
    <source>
        <dbReference type="RuleBase" id="RU003862"/>
    </source>
</evidence>
<comment type="catalytic activity">
    <reaction evidence="11">
        <text>(6S)-5-methyl-5,6,7,8-tetrahydrofolate + NAD(+) = (6R)-5,10-methylene-5,6,7,8-tetrahydrofolate + NADH + H(+)</text>
        <dbReference type="Rhea" id="RHEA:19821"/>
        <dbReference type="ChEBI" id="CHEBI:15378"/>
        <dbReference type="ChEBI" id="CHEBI:15636"/>
        <dbReference type="ChEBI" id="CHEBI:18608"/>
        <dbReference type="ChEBI" id="CHEBI:57540"/>
        <dbReference type="ChEBI" id="CHEBI:57945"/>
        <dbReference type="EC" id="1.5.1.54"/>
    </reaction>
    <physiologicalReaction direction="right-to-left" evidence="11">
        <dbReference type="Rhea" id="RHEA:19823"/>
    </physiologicalReaction>
</comment>
<dbReference type="Proteomes" id="UP001499974">
    <property type="component" value="Unassembled WGS sequence"/>
</dbReference>
<keyword evidence="6 12" id="KW-0274">FAD</keyword>
<dbReference type="NCBIfam" id="TIGR00676">
    <property type="entry name" value="fadh2"/>
    <property type="match status" value="1"/>
</dbReference>
<reference evidence="14" key="1">
    <citation type="journal article" date="2019" name="Int. J. Syst. Evol. Microbiol.">
        <title>The Global Catalogue of Microorganisms (GCM) 10K type strain sequencing project: providing services to taxonomists for standard genome sequencing and annotation.</title>
        <authorList>
            <consortium name="The Broad Institute Genomics Platform"/>
            <consortium name="The Broad Institute Genome Sequencing Center for Infectious Disease"/>
            <person name="Wu L."/>
            <person name="Ma J."/>
        </authorList>
    </citation>
    <scope>NUCLEOTIDE SEQUENCE [LARGE SCALE GENOMIC DNA]</scope>
    <source>
        <strain evidence="14">JCM 18531</strain>
    </source>
</reference>
<comment type="caution">
    <text evidence="13">The sequence shown here is derived from an EMBL/GenBank/DDBJ whole genome shotgun (WGS) entry which is preliminary data.</text>
</comment>
<dbReference type="PANTHER" id="PTHR45754:SF3">
    <property type="entry name" value="METHYLENETETRAHYDROFOLATE REDUCTASE (NADPH)"/>
    <property type="match status" value="1"/>
</dbReference>
<dbReference type="InterPro" id="IPR029041">
    <property type="entry name" value="FAD-linked_oxidoreductase-like"/>
</dbReference>
<accession>A0ABP8Y5B9</accession>
<dbReference type="CDD" id="cd00537">
    <property type="entry name" value="MTHFR"/>
    <property type="match status" value="1"/>
</dbReference>
<keyword evidence="14" id="KW-1185">Reference proteome</keyword>
<evidence type="ECO:0000256" key="7">
    <source>
        <dbReference type="ARBA" id="ARBA00023002"/>
    </source>
</evidence>
<dbReference type="Gene3D" id="3.20.20.220">
    <property type="match status" value="1"/>
</dbReference>
<evidence type="ECO:0000256" key="3">
    <source>
        <dbReference type="ARBA" id="ARBA00006743"/>
    </source>
</evidence>
<evidence type="ECO:0000256" key="8">
    <source>
        <dbReference type="ARBA" id="ARBA00023027"/>
    </source>
</evidence>
<gene>
    <name evidence="13" type="ORF">GCM10023349_47150</name>
</gene>
<evidence type="ECO:0000256" key="5">
    <source>
        <dbReference type="ARBA" id="ARBA00022630"/>
    </source>
</evidence>
<dbReference type="InterPro" id="IPR004620">
    <property type="entry name" value="MTHF_reductase_bac"/>
</dbReference>
<dbReference type="EC" id="1.5.1.54" evidence="12"/>
<evidence type="ECO:0000256" key="1">
    <source>
        <dbReference type="ARBA" id="ARBA00001974"/>
    </source>
</evidence>
<keyword evidence="7 12" id="KW-0560">Oxidoreductase</keyword>
<evidence type="ECO:0000256" key="6">
    <source>
        <dbReference type="ARBA" id="ARBA00022827"/>
    </source>
</evidence>
<dbReference type="SUPFAM" id="SSF51730">
    <property type="entry name" value="FAD-linked oxidoreductase"/>
    <property type="match status" value="1"/>
</dbReference>
<dbReference type="InterPro" id="IPR003171">
    <property type="entry name" value="Mehydrof_redctse-like"/>
</dbReference>
<evidence type="ECO:0000313" key="13">
    <source>
        <dbReference type="EMBL" id="GAA4721338.1"/>
    </source>
</evidence>
<evidence type="ECO:0000256" key="10">
    <source>
        <dbReference type="ARBA" id="ARBA00034478"/>
    </source>
</evidence>
<dbReference type="EMBL" id="BAABKM010000005">
    <property type="protein sequence ID" value="GAA4721338.1"/>
    <property type="molecule type" value="Genomic_DNA"/>
</dbReference>
<keyword evidence="9" id="KW-0486">Methionine biosynthesis</keyword>
<proteinExistence type="inferred from homology"/>
<comment type="cofactor">
    <cofactor evidence="1 12">
        <name>FAD</name>
        <dbReference type="ChEBI" id="CHEBI:57692"/>
    </cofactor>
</comment>
<keyword evidence="8" id="KW-0520">NAD</keyword>
<comment type="pathway">
    <text evidence="10">Amino-acid biosynthesis; L-methionine biosynthesis via de novo pathway.</text>
</comment>
<name>A0ABP8Y5B9_9ACTN</name>
<sequence length="312" mass="33592">MDVDARRAVPVLRLLRMANTKAPRIGDLIRAGERSFSFEFFPPKDEAGEEQLWQAIRELEPYRPTFVSVTYGAGGSTRETTVRVTGRIAAETSLTPMAHLTCVSHTREELEGVLDSYAEVGIGNVMVLRGDPEAGPRAPWTPTEGGLTYAEELVALTRGRGDFSIGVAAFPEGHPSAASLDADADVLVAKGRAGAEFAVTQMFFRASDYFDLVERVRARGSDLPILPGIMPILNLANIRRQGELIGTDVPASVVERIAAHEGDPVAMRAAGIAIAAELCEELLDGGAPGLHFYTLNRSKATREIFAALNMSV</sequence>
<dbReference type="PANTHER" id="PTHR45754">
    <property type="entry name" value="METHYLENETETRAHYDROFOLATE REDUCTASE"/>
    <property type="match status" value="1"/>
</dbReference>
<keyword evidence="4" id="KW-0028">Amino-acid biosynthesis</keyword>
<evidence type="ECO:0000256" key="4">
    <source>
        <dbReference type="ARBA" id="ARBA00022605"/>
    </source>
</evidence>
<protein>
    <recommendedName>
        <fullName evidence="12">Methylenetetrahydrofolate reductase</fullName>
        <ecNumber evidence="12">1.5.1.54</ecNumber>
    </recommendedName>
</protein>
<comment type="pathway">
    <text evidence="2 12">One-carbon metabolism; tetrahydrofolate interconversion.</text>
</comment>
<evidence type="ECO:0000256" key="2">
    <source>
        <dbReference type="ARBA" id="ARBA00004777"/>
    </source>
</evidence>
<comment type="similarity">
    <text evidence="3 12">Belongs to the methylenetetrahydrofolate reductase family.</text>
</comment>
<organism evidence="13 14">
    <name type="scientific">Nocardioides conyzicola</name>
    <dbReference type="NCBI Taxonomy" id="1651781"/>
    <lineage>
        <taxon>Bacteria</taxon>
        <taxon>Bacillati</taxon>
        <taxon>Actinomycetota</taxon>
        <taxon>Actinomycetes</taxon>
        <taxon>Propionibacteriales</taxon>
        <taxon>Nocardioidaceae</taxon>
        <taxon>Nocardioides</taxon>
    </lineage>
</organism>
<evidence type="ECO:0000313" key="14">
    <source>
        <dbReference type="Proteomes" id="UP001499974"/>
    </source>
</evidence>
<keyword evidence="5 12" id="KW-0285">Flavoprotein</keyword>
<evidence type="ECO:0000256" key="9">
    <source>
        <dbReference type="ARBA" id="ARBA00023167"/>
    </source>
</evidence>
<dbReference type="Pfam" id="PF02219">
    <property type="entry name" value="MTHFR"/>
    <property type="match status" value="1"/>
</dbReference>
<evidence type="ECO:0000256" key="11">
    <source>
        <dbReference type="ARBA" id="ARBA00048628"/>
    </source>
</evidence>